<evidence type="ECO:0000256" key="1">
    <source>
        <dbReference type="SAM" id="MobiDB-lite"/>
    </source>
</evidence>
<organism evidence="2">
    <name type="scientific">marine sediment metagenome</name>
    <dbReference type="NCBI Taxonomy" id="412755"/>
    <lineage>
        <taxon>unclassified sequences</taxon>
        <taxon>metagenomes</taxon>
        <taxon>ecological metagenomes</taxon>
    </lineage>
</organism>
<protein>
    <submittedName>
        <fullName evidence="2">Uncharacterized protein</fullName>
    </submittedName>
</protein>
<proteinExistence type="predicted"/>
<feature type="region of interest" description="Disordered" evidence="1">
    <location>
        <begin position="82"/>
        <end position="117"/>
    </location>
</feature>
<name>A0A0F9P2C3_9ZZZZ</name>
<feature type="compositionally biased region" description="Low complexity" evidence="1">
    <location>
        <begin position="95"/>
        <end position="106"/>
    </location>
</feature>
<accession>A0A0F9P2C3</accession>
<reference evidence="2" key="1">
    <citation type="journal article" date="2015" name="Nature">
        <title>Complex archaea that bridge the gap between prokaryotes and eukaryotes.</title>
        <authorList>
            <person name="Spang A."/>
            <person name="Saw J.H."/>
            <person name="Jorgensen S.L."/>
            <person name="Zaremba-Niedzwiedzka K."/>
            <person name="Martijn J."/>
            <person name="Lind A.E."/>
            <person name="van Eijk R."/>
            <person name="Schleper C."/>
            <person name="Guy L."/>
            <person name="Ettema T.J."/>
        </authorList>
    </citation>
    <scope>NUCLEOTIDE SEQUENCE</scope>
</reference>
<comment type="caution">
    <text evidence="2">The sequence shown here is derived from an EMBL/GenBank/DDBJ whole genome shotgun (WGS) entry which is preliminary data.</text>
</comment>
<sequence length="147" mass="15970">MTAESFRSGRYWRKLSLIFPPQIRSFTIKEKPPPRCVAVFPGTVDGSSLANSFHGISNEIQTSKTSPGQSGKFIFIFAAGLDPPRKHPAGDIYLSVSSRSPGNSPSQRERSGPPSNTLYFFAISNAGIEAPPRPVHPDTRSPQASLK</sequence>
<feature type="region of interest" description="Disordered" evidence="1">
    <location>
        <begin position="128"/>
        <end position="147"/>
    </location>
</feature>
<dbReference type="AlphaFoldDB" id="A0A0F9P2C3"/>
<evidence type="ECO:0000313" key="2">
    <source>
        <dbReference type="EMBL" id="KKN18537.1"/>
    </source>
</evidence>
<gene>
    <name evidence="2" type="ORF">LCGC14_0954860</name>
</gene>
<dbReference type="EMBL" id="LAZR01003418">
    <property type="protein sequence ID" value="KKN18537.1"/>
    <property type="molecule type" value="Genomic_DNA"/>
</dbReference>